<feature type="transmembrane region" description="Helical" evidence="6">
    <location>
        <begin position="39"/>
        <end position="58"/>
    </location>
</feature>
<keyword evidence="8" id="KW-1185">Reference proteome</keyword>
<name>A0A443R8T0_9ACAR</name>
<comment type="subcellular location">
    <subcellularLocation>
        <location evidence="1">Membrane</location>
        <topology evidence="1">Multi-pass membrane protein</topology>
    </subcellularLocation>
</comment>
<evidence type="ECO:0000256" key="2">
    <source>
        <dbReference type="ARBA" id="ARBA00022692"/>
    </source>
</evidence>
<dbReference type="OrthoDB" id="6489069at2759"/>
<keyword evidence="5" id="KW-0175">Coiled coil</keyword>
<dbReference type="Proteomes" id="UP000288716">
    <property type="component" value="Unassembled WGS sequence"/>
</dbReference>
<organism evidence="7 8">
    <name type="scientific">Leptotrombidium deliense</name>
    <dbReference type="NCBI Taxonomy" id="299467"/>
    <lineage>
        <taxon>Eukaryota</taxon>
        <taxon>Metazoa</taxon>
        <taxon>Ecdysozoa</taxon>
        <taxon>Arthropoda</taxon>
        <taxon>Chelicerata</taxon>
        <taxon>Arachnida</taxon>
        <taxon>Acari</taxon>
        <taxon>Acariformes</taxon>
        <taxon>Trombidiformes</taxon>
        <taxon>Prostigmata</taxon>
        <taxon>Anystina</taxon>
        <taxon>Parasitengona</taxon>
        <taxon>Trombiculoidea</taxon>
        <taxon>Trombiculidae</taxon>
        <taxon>Leptotrombidium</taxon>
    </lineage>
</organism>
<feature type="transmembrane region" description="Helical" evidence="6">
    <location>
        <begin position="12"/>
        <end position="33"/>
    </location>
</feature>
<evidence type="ECO:0000313" key="7">
    <source>
        <dbReference type="EMBL" id="RWS11684.1"/>
    </source>
</evidence>
<keyword evidence="3 6" id="KW-1133">Transmembrane helix</keyword>
<dbReference type="Pfam" id="PF00083">
    <property type="entry name" value="Sugar_tr"/>
    <property type="match status" value="1"/>
</dbReference>
<dbReference type="AlphaFoldDB" id="A0A443R8T0"/>
<evidence type="ECO:0000256" key="4">
    <source>
        <dbReference type="ARBA" id="ARBA00023136"/>
    </source>
</evidence>
<dbReference type="EMBL" id="NCKV01049037">
    <property type="protein sequence ID" value="RWS11684.1"/>
    <property type="molecule type" value="Genomic_DNA"/>
</dbReference>
<proteinExistence type="predicted"/>
<feature type="coiled-coil region" evidence="5">
    <location>
        <begin position="90"/>
        <end position="117"/>
    </location>
</feature>
<evidence type="ECO:0000256" key="1">
    <source>
        <dbReference type="ARBA" id="ARBA00004141"/>
    </source>
</evidence>
<evidence type="ECO:0000256" key="3">
    <source>
        <dbReference type="ARBA" id="ARBA00022989"/>
    </source>
</evidence>
<evidence type="ECO:0000256" key="5">
    <source>
        <dbReference type="SAM" id="Coils"/>
    </source>
</evidence>
<dbReference type="GO" id="GO:0022857">
    <property type="term" value="F:transmembrane transporter activity"/>
    <property type="evidence" value="ECO:0007669"/>
    <property type="project" value="InterPro"/>
</dbReference>
<dbReference type="InterPro" id="IPR036259">
    <property type="entry name" value="MFS_trans_sf"/>
</dbReference>
<dbReference type="PANTHER" id="PTHR24064">
    <property type="entry name" value="SOLUTE CARRIER FAMILY 22 MEMBER"/>
    <property type="match status" value="1"/>
</dbReference>
<reference evidence="7 8" key="1">
    <citation type="journal article" date="2018" name="Gigascience">
        <title>Genomes of trombidid mites reveal novel predicted allergens and laterally-transferred genes associated with secondary metabolism.</title>
        <authorList>
            <person name="Dong X."/>
            <person name="Chaisiri K."/>
            <person name="Xia D."/>
            <person name="Armstrong S.D."/>
            <person name="Fang Y."/>
            <person name="Donnelly M.J."/>
            <person name="Kadowaki T."/>
            <person name="McGarry J.W."/>
            <person name="Darby A.C."/>
            <person name="Makepeace B.L."/>
        </authorList>
    </citation>
    <scope>NUCLEOTIDE SEQUENCE [LARGE SCALE GENOMIC DNA]</scope>
    <source>
        <strain evidence="7">UoL-UT</strain>
    </source>
</reference>
<feature type="non-terminal residue" evidence="7">
    <location>
        <position position="1"/>
    </location>
</feature>
<comment type="caution">
    <text evidence="7">The sequence shown here is derived from an EMBL/GenBank/DDBJ whole genome shotgun (WGS) entry which is preliminary data.</text>
</comment>
<protein>
    <submittedName>
        <fullName evidence="7">Solute carrier family 22 member 8-like protein</fullName>
    </submittedName>
</protein>
<dbReference type="VEuPathDB" id="VectorBase:LDEU014061"/>
<keyword evidence="2 6" id="KW-0812">Transmembrane</keyword>
<dbReference type="Gene3D" id="1.20.1250.20">
    <property type="entry name" value="MFS general substrate transporter like domains"/>
    <property type="match status" value="1"/>
</dbReference>
<dbReference type="SUPFAM" id="SSF103473">
    <property type="entry name" value="MFS general substrate transporter"/>
    <property type="match status" value="1"/>
</dbReference>
<evidence type="ECO:0000313" key="8">
    <source>
        <dbReference type="Proteomes" id="UP000288716"/>
    </source>
</evidence>
<gene>
    <name evidence="7" type="ORF">B4U80_14713</name>
</gene>
<accession>A0A443R8T0</accession>
<evidence type="ECO:0000256" key="6">
    <source>
        <dbReference type="SAM" id="Phobius"/>
    </source>
</evidence>
<dbReference type="STRING" id="299467.A0A443R8T0"/>
<dbReference type="InterPro" id="IPR005828">
    <property type="entry name" value="MFS_sugar_transport-like"/>
</dbReference>
<dbReference type="GO" id="GO:0016020">
    <property type="term" value="C:membrane"/>
    <property type="evidence" value="ECO:0007669"/>
    <property type="project" value="UniProtKB-SubCell"/>
</dbReference>
<keyword evidence="4 6" id="KW-0472">Membrane</keyword>
<feature type="non-terminal residue" evidence="7">
    <location>
        <position position="135"/>
    </location>
</feature>
<sequence>FECFGKKNRAPISAFIEFGWLIGKFILPLMFYLIPHFRYVQLIVTTFEILFVFWFHWLPESPRWQIVQGKFDEAQKAMSDAVQKEGKMSEAEFKRRLQLLKEHVDKEEEHLKEERKHTLIDLWKTKNMLKFCLVL</sequence>